<gene>
    <name evidence="1" type="ORF">I302_08742</name>
    <name evidence="2" type="ORF">I302_105460</name>
</gene>
<name>A0A1B9FT64_9TREE</name>
<organism evidence="1">
    <name type="scientific">Kwoniella bestiolae CBS 10118</name>
    <dbReference type="NCBI Taxonomy" id="1296100"/>
    <lineage>
        <taxon>Eukaryota</taxon>
        <taxon>Fungi</taxon>
        <taxon>Dikarya</taxon>
        <taxon>Basidiomycota</taxon>
        <taxon>Agaricomycotina</taxon>
        <taxon>Tremellomycetes</taxon>
        <taxon>Tremellales</taxon>
        <taxon>Cryptococcaceae</taxon>
        <taxon>Kwoniella</taxon>
    </lineage>
</organism>
<evidence type="ECO:0000313" key="2">
    <source>
        <dbReference type="EMBL" id="WVW83439.1"/>
    </source>
</evidence>
<dbReference type="AlphaFoldDB" id="A0A1B9FT64"/>
<evidence type="ECO:0000313" key="1">
    <source>
        <dbReference type="EMBL" id="OCF21961.1"/>
    </source>
</evidence>
<sequence length="100" mass="11484">MSGGMALLGWALIAEKGREYGVDEFKRDLILAFHDGREGEGSHSYIAINDTSEFSDENRKEGDLTVEFHSIDGHSGSPLGHWEIDQEEEQYWNMFWDDHH</sequence>
<dbReference type="EMBL" id="KI894026">
    <property type="protein sequence ID" value="OCF21961.1"/>
    <property type="molecule type" value="Genomic_DNA"/>
</dbReference>
<reference evidence="1" key="3">
    <citation type="submission" date="2014-01" db="EMBL/GenBank/DDBJ databases">
        <title>Evolution of pathogenesis and genome organization in the Tremellales.</title>
        <authorList>
            <person name="Cuomo C."/>
            <person name="Litvintseva A."/>
            <person name="Heitman J."/>
            <person name="Chen Y."/>
            <person name="Sun S."/>
            <person name="Springer D."/>
            <person name="Dromer F."/>
            <person name="Young S."/>
            <person name="Zeng Q."/>
            <person name="Chapman S."/>
            <person name="Gujja S."/>
            <person name="Saif S."/>
            <person name="Birren B."/>
        </authorList>
    </citation>
    <scope>NUCLEOTIDE SEQUENCE</scope>
    <source>
        <strain evidence="1">CBS 10118</strain>
    </source>
</reference>
<dbReference type="RefSeq" id="XP_019043031.1">
    <property type="nucleotide sequence ID" value="XM_019195318.1"/>
</dbReference>
<dbReference type="EMBL" id="CP144543">
    <property type="protein sequence ID" value="WVW83439.1"/>
    <property type="molecule type" value="Genomic_DNA"/>
</dbReference>
<reference evidence="1" key="1">
    <citation type="submission" date="2013-07" db="EMBL/GenBank/DDBJ databases">
        <title>The Genome Sequence of Cryptococcus bestiolae CBS10118.</title>
        <authorList>
            <consortium name="The Broad Institute Genome Sequencing Platform"/>
            <person name="Cuomo C."/>
            <person name="Litvintseva A."/>
            <person name="Chen Y."/>
            <person name="Heitman J."/>
            <person name="Sun S."/>
            <person name="Springer D."/>
            <person name="Dromer F."/>
            <person name="Young S.K."/>
            <person name="Zeng Q."/>
            <person name="Gargeya S."/>
            <person name="Fitzgerald M."/>
            <person name="Abouelleil A."/>
            <person name="Alvarado L."/>
            <person name="Berlin A.M."/>
            <person name="Chapman S.B."/>
            <person name="Dewar J."/>
            <person name="Goldberg J."/>
            <person name="Griggs A."/>
            <person name="Gujja S."/>
            <person name="Hansen M."/>
            <person name="Howarth C."/>
            <person name="Imamovic A."/>
            <person name="Larimer J."/>
            <person name="McCowan C."/>
            <person name="Murphy C."/>
            <person name="Pearson M."/>
            <person name="Priest M."/>
            <person name="Roberts A."/>
            <person name="Saif S."/>
            <person name="Shea T."/>
            <person name="Sykes S."/>
            <person name="Wortman J."/>
            <person name="Nusbaum C."/>
            <person name="Birren B."/>
        </authorList>
    </citation>
    <scope>NUCLEOTIDE SEQUENCE [LARGE SCALE GENOMIC DNA]</scope>
    <source>
        <strain evidence="1">CBS 10118</strain>
    </source>
</reference>
<reference evidence="2" key="4">
    <citation type="submission" date="2024-02" db="EMBL/GenBank/DDBJ databases">
        <title>Comparative genomics of Cryptococcus and Kwoniella reveals pathogenesis evolution and contrasting modes of karyotype evolution via chromosome fusion or intercentromeric recombination.</title>
        <authorList>
            <person name="Coelho M.A."/>
            <person name="David-Palma M."/>
            <person name="Shea T."/>
            <person name="Bowers K."/>
            <person name="McGinley-Smith S."/>
            <person name="Mohammad A.W."/>
            <person name="Gnirke A."/>
            <person name="Yurkov A.M."/>
            <person name="Nowrousian M."/>
            <person name="Sun S."/>
            <person name="Cuomo C.A."/>
            <person name="Heitman J."/>
        </authorList>
    </citation>
    <scope>NUCLEOTIDE SEQUENCE</scope>
    <source>
        <strain evidence="2">CBS 10118</strain>
    </source>
</reference>
<dbReference type="GeneID" id="30213141"/>
<dbReference type="KEGG" id="kbi:30213141"/>
<accession>A0A1B9FT64</accession>
<proteinExistence type="predicted"/>
<keyword evidence="3" id="KW-1185">Reference proteome</keyword>
<dbReference type="VEuPathDB" id="FungiDB:I302_08742"/>
<protein>
    <submittedName>
        <fullName evidence="1">Uncharacterized protein</fullName>
    </submittedName>
</protein>
<evidence type="ECO:0000313" key="3">
    <source>
        <dbReference type="Proteomes" id="UP000092730"/>
    </source>
</evidence>
<dbReference type="Proteomes" id="UP000092730">
    <property type="component" value="Chromosome 3"/>
</dbReference>
<reference evidence="2" key="2">
    <citation type="submission" date="2013-07" db="EMBL/GenBank/DDBJ databases">
        <authorList>
            <consortium name="The Broad Institute Genome Sequencing Platform"/>
            <person name="Cuomo C."/>
            <person name="Litvintseva A."/>
            <person name="Chen Y."/>
            <person name="Heitman J."/>
            <person name="Sun S."/>
            <person name="Springer D."/>
            <person name="Dromer F."/>
            <person name="Young S.K."/>
            <person name="Zeng Q."/>
            <person name="Gargeya S."/>
            <person name="Fitzgerald M."/>
            <person name="Abouelleil A."/>
            <person name="Alvarado L."/>
            <person name="Berlin A.M."/>
            <person name="Chapman S.B."/>
            <person name="Dewar J."/>
            <person name="Goldberg J."/>
            <person name="Griggs A."/>
            <person name="Gujja S."/>
            <person name="Hansen M."/>
            <person name="Howarth C."/>
            <person name="Imamovic A."/>
            <person name="Larimer J."/>
            <person name="McCowan C."/>
            <person name="Murphy C."/>
            <person name="Pearson M."/>
            <person name="Priest M."/>
            <person name="Roberts A."/>
            <person name="Saif S."/>
            <person name="Shea T."/>
            <person name="Sykes S."/>
            <person name="Wortman J."/>
            <person name="Nusbaum C."/>
            <person name="Birren B."/>
        </authorList>
    </citation>
    <scope>NUCLEOTIDE SEQUENCE</scope>
    <source>
        <strain evidence="2">CBS 10118</strain>
    </source>
</reference>